<keyword evidence="2" id="KW-0645">Protease</keyword>
<dbReference type="EMBL" id="CP036532">
    <property type="protein sequence ID" value="QBK29955.1"/>
    <property type="molecule type" value="Genomic_DNA"/>
</dbReference>
<dbReference type="SUPFAM" id="SSF52096">
    <property type="entry name" value="ClpP/crotonase"/>
    <property type="match status" value="1"/>
</dbReference>
<keyword evidence="7" id="KW-1185">Reference proteome</keyword>
<proteinExistence type="inferred from homology"/>
<dbReference type="PANTHER" id="PTHR42987">
    <property type="entry name" value="PEPTIDASE S49"/>
    <property type="match status" value="1"/>
</dbReference>
<keyword evidence="4" id="KW-0720">Serine protease</keyword>
<evidence type="ECO:0000313" key="7">
    <source>
        <dbReference type="Proteomes" id="UP000293719"/>
    </source>
</evidence>
<evidence type="ECO:0000313" key="6">
    <source>
        <dbReference type="EMBL" id="QBK29955.1"/>
    </source>
</evidence>
<feature type="domain" description="Peptidase S49" evidence="5">
    <location>
        <begin position="92"/>
        <end position="232"/>
    </location>
</feature>
<dbReference type="OrthoDB" id="9764363at2"/>
<dbReference type="KEGG" id="rpod:E0E05_04670"/>
<dbReference type="AlphaFoldDB" id="A0A4P6UYW2"/>
<dbReference type="InterPro" id="IPR029045">
    <property type="entry name" value="ClpP/crotonase-like_dom_sf"/>
</dbReference>
<evidence type="ECO:0000256" key="2">
    <source>
        <dbReference type="ARBA" id="ARBA00022670"/>
    </source>
</evidence>
<dbReference type="InterPro" id="IPR001907">
    <property type="entry name" value="ClpP"/>
</dbReference>
<dbReference type="Pfam" id="PF01343">
    <property type="entry name" value="Peptidase_S49"/>
    <property type="match status" value="1"/>
</dbReference>
<dbReference type="GO" id="GO:0006508">
    <property type="term" value="P:proteolysis"/>
    <property type="evidence" value="ECO:0007669"/>
    <property type="project" value="UniProtKB-KW"/>
</dbReference>
<name>A0A4P6UYW2_9HYPH</name>
<dbReference type="Gene3D" id="6.20.330.10">
    <property type="match status" value="1"/>
</dbReference>
<keyword evidence="3" id="KW-0378">Hydrolase</keyword>
<accession>A0A4P6UYW2</accession>
<dbReference type="Gene3D" id="3.90.226.10">
    <property type="entry name" value="2-enoyl-CoA Hydratase, Chain A, domain 1"/>
    <property type="match status" value="1"/>
</dbReference>
<dbReference type="InterPro" id="IPR047272">
    <property type="entry name" value="S49_SppA_C"/>
</dbReference>
<organism evidence="6 7">
    <name type="scientific">Roseitalea porphyridii</name>
    <dbReference type="NCBI Taxonomy" id="1852022"/>
    <lineage>
        <taxon>Bacteria</taxon>
        <taxon>Pseudomonadati</taxon>
        <taxon>Pseudomonadota</taxon>
        <taxon>Alphaproteobacteria</taxon>
        <taxon>Hyphomicrobiales</taxon>
        <taxon>Ahrensiaceae</taxon>
        <taxon>Roseitalea</taxon>
    </lineage>
</organism>
<dbReference type="PRINTS" id="PR00127">
    <property type="entry name" value="CLPPROTEASEP"/>
</dbReference>
<reference evidence="6 7" key="1">
    <citation type="journal article" date="2017" name="Int. J. Syst. Evol. Microbiol.">
        <title>Roseitalea porphyridii gen. nov., sp. nov., isolated from a red alga, and reclassification of Hoeflea suaedae Chung et al. 2013 as Pseudohoeflea suaedae gen. nov., comb. nov.</title>
        <authorList>
            <person name="Hyeon J.W."/>
            <person name="Jeong S.E."/>
            <person name="Baek K."/>
            <person name="Jeon C.O."/>
        </authorList>
    </citation>
    <scope>NUCLEOTIDE SEQUENCE [LARGE SCALE GENOMIC DNA]</scope>
    <source>
        <strain evidence="6 7">MA7-20</strain>
    </source>
</reference>
<evidence type="ECO:0000259" key="5">
    <source>
        <dbReference type="Pfam" id="PF01343"/>
    </source>
</evidence>
<comment type="similarity">
    <text evidence="1">Belongs to the peptidase S49 family.</text>
</comment>
<dbReference type="PANTHER" id="PTHR42987:SF8">
    <property type="entry name" value="PROTEINASE"/>
    <property type="match status" value="1"/>
</dbReference>
<dbReference type="Proteomes" id="UP000293719">
    <property type="component" value="Chromosome"/>
</dbReference>
<evidence type="ECO:0000256" key="4">
    <source>
        <dbReference type="ARBA" id="ARBA00022825"/>
    </source>
</evidence>
<protein>
    <submittedName>
        <fullName evidence="6">S49 family peptidase</fullName>
    </submittedName>
</protein>
<dbReference type="CDD" id="cd07023">
    <property type="entry name" value="S49_Sppa_N_C"/>
    <property type="match status" value="1"/>
</dbReference>
<evidence type="ECO:0000256" key="3">
    <source>
        <dbReference type="ARBA" id="ARBA00022801"/>
    </source>
</evidence>
<dbReference type="InterPro" id="IPR002142">
    <property type="entry name" value="Peptidase_S49"/>
</dbReference>
<sequence length="294" mass="31544">MGPAVTNMLTRLVPARYRKSTPLIPVVRLRGMISAGGSPLQPALSLAAVSTALERAFSIKRAPAVAISVNSPGGSPVQSRLIYKRIRDLAEEEKKPVLVFAEDVAASGGYMIALAGDEIIADPSSIIGSIGVIAAGFGFHEAIGKIGVERRVYTAGQNKSTLDPFQPEKEEDVEHLKALQLDVHETFIDLVKQRRDGKLADDPDLFTGRFWAGEKAKALGLIDHVGDMRGFVRERFGDKAQLKLVTLPRGLFGRRPQPGVTGFGNADPGLIAAQAAGGLLSALEERALWNRYGL</sequence>
<gene>
    <name evidence="6" type="ORF">E0E05_04670</name>
</gene>
<dbReference type="GO" id="GO:0004176">
    <property type="term" value="F:ATP-dependent peptidase activity"/>
    <property type="evidence" value="ECO:0007669"/>
    <property type="project" value="InterPro"/>
</dbReference>
<dbReference type="GO" id="GO:0004252">
    <property type="term" value="F:serine-type endopeptidase activity"/>
    <property type="evidence" value="ECO:0007669"/>
    <property type="project" value="InterPro"/>
</dbReference>
<evidence type="ECO:0000256" key="1">
    <source>
        <dbReference type="ARBA" id="ARBA00008683"/>
    </source>
</evidence>